<accession>A0A816H2S2</accession>
<comment type="caution">
    <text evidence="1">The sequence shown here is derived from an EMBL/GenBank/DDBJ whole genome shotgun (WGS) entry which is preliminary data.</text>
</comment>
<feature type="non-terminal residue" evidence="1">
    <location>
        <position position="10"/>
    </location>
</feature>
<sequence length="10" mass="932">MLGQPTSGAA</sequence>
<dbReference type="EMBL" id="CAJNOQ010068073">
    <property type="protein sequence ID" value="CAF1682883.1"/>
    <property type="molecule type" value="Genomic_DNA"/>
</dbReference>
<gene>
    <name evidence="1" type="ORF">GPM918_LOCUS46653</name>
    <name evidence="2" type="ORF">SRO942_LOCUS51260</name>
</gene>
<reference evidence="1" key="1">
    <citation type="submission" date="2021-02" db="EMBL/GenBank/DDBJ databases">
        <authorList>
            <person name="Nowell W R."/>
        </authorList>
    </citation>
    <scope>NUCLEOTIDE SEQUENCE</scope>
</reference>
<dbReference type="EMBL" id="CAJOBC010158550">
    <property type="protein sequence ID" value="CAF4692005.1"/>
    <property type="molecule type" value="Genomic_DNA"/>
</dbReference>
<evidence type="ECO:0000313" key="2">
    <source>
        <dbReference type="EMBL" id="CAF4692005.1"/>
    </source>
</evidence>
<proteinExistence type="predicted"/>
<organism evidence="1 3">
    <name type="scientific">Didymodactylos carnosus</name>
    <dbReference type="NCBI Taxonomy" id="1234261"/>
    <lineage>
        <taxon>Eukaryota</taxon>
        <taxon>Metazoa</taxon>
        <taxon>Spiralia</taxon>
        <taxon>Gnathifera</taxon>
        <taxon>Rotifera</taxon>
        <taxon>Eurotatoria</taxon>
        <taxon>Bdelloidea</taxon>
        <taxon>Philodinida</taxon>
        <taxon>Philodinidae</taxon>
        <taxon>Didymodactylos</taxon>
    </lineage>
</organism>
<name>A0A816H2S2_9BILA</name>
<protein>
    <submittedName>
        <fullName evidence="1">Uncharacterized protein</fullName>
    </submittedName>
</protein>
<keyword evidence="3" id="KW-1185">Reference proteome</keyword>
<evidence type="ECO:0000313" key="1">
    <source>
        <dbReference type="EMBL" id="CAF1682883.1"/>
    </source>
</evidence>
<dbReference type="Proteomes" id="UP000663829">
    <property type="component" value="Unassembled WGS sequence"/>
</dbReference>
<evidence type="ECO:0000313" key="3">
    <source>
        <dbReference type="Proteomes" id="UP000663829"/>
    </source>
</evidence>
<dbReference type="Proteomes" id="UP000681722">
    <property type="component" value="Unassembled WGS sequence"/>
</dbReference>